<evidence type="ECO:0000256" key="1">
    <source>
        <dbReference type="SAM" id="MobiDB-lite"/>
    </source>
</evidence>
<accession>A0ABR4U1U5</accession>
<organism evidence="3 4">
    <name type="scientific">Kaistella antarctica</name>
    <dbReference type="NCBI Taxonomy" id="266748"/>
    <lineage>
        <taxon>Bacteria</taxon>
        <taxon>Pseudomonadati</taxon>
        <taxon>Bacteroidota</taxon>
        <taxon>Flavobacteriia</taxon>
        <taxon>Flavobacteriales</taxon>
        <taxon>Weeksellaceae</taxon>
        <taxon>Chryseobacterium group</taxon>
        <taxon>Kaistella</taxon>
    </lineage>
</organism>
<feature type="region of interest" description="Disordered" evidence="1">
    <location>
        <begin position="33"/>
        <end position="65"/>
    </location>
</feature>
<evidence type="ECO:0000313" key="4">
    <source>
        <dbReference type="Proteomes" id="UP000028349"/>
    </source>
</evidence>
<gene>
    <name evidence="3" type="ORF">HY04_02825</name>
</gene>
<dbReference type="InterPro" id="IPR021782">
    <property type="entry name" value="DUF3347"/>
</dbReference>
<dbReference type="Pfam" id="PF11827">
    <property type="entry name" value="DUF3347"/>
    <property type="match status" value="1"/>
</dbReference>
<feature type="domain" description="DUF3347" evidence="2">
    <location>
        <begin position="80"/>
        <end position="170"/>
    </location>
</feature>
<proteinExistence type="predicted"/>
<sequence>MKMKTLFSTVFAVSVLFLTSCNDKKETTTETMMSPDMQGMNHNSSDSSDMQNMQSMGNTDTPVPVTNAPKTSKTDFSNLFANYQQMADALSSDDDKKAVTVATTMLASLSKVDKTTIPADQKKEYADLEADMKEHVEHIKDNGGNIEHQREHMEMLSKDFYDLAKTFGTAKPIYKIFCPMYNDNKGAYWLSSSKEVKNPYYGKGMLTCGEVQEEIK</sequence>
<reference evidence="3 4" key="1">
    <citation type="submission" date="2014-07" db="EMBL/GenBank/DDBJ databases">
        <authorList>
            <person name="Pisani N.G."/>
            <person name="Newman J.D."/>
        </authorList>
    </citation>
    <scope>NUCLEOTIDE SEQUENCE [LARGE SCALE GENOMIC DNA]</scope>
    <source>
        <strain evidence="3 4">LMG 24720</strain>
    </source>
</reference>
<dbReference type="EMBL" id="JPEP01000001">
    <property type="protein sequence ID" value="KEY20162.1"/>
    <property type="molecule type" value="Genomic_DNA"/>
</dbReference>
<name>A0ABR4U1U5_9FLAO</name>
<feature type="compositionally biased region" description="Low complexity" evidence="1">
    <location>
        <begin position="39"/>
        <end position="58"/>
    </location>
</feature>
<comment type="caution">
    <text evidence="3">The sequence shown here is derived from an EMBL/GenBank/DDBJ whole genome shotgun (WGS) entry which is preliminary data.</text>
</comment>
<dbReference type="Proteomes" id="UP000028349">
    <property type="component" value="Unassembled WGS sequence"/>
</dbReference>
<evidence type="ECO:0000259" key="2">
    <source>
        <dbReference type="Pfam" id="PF11827"/>
    </source>
</evidence>
<evidence type="ECO:0000313" key="3">
    <source>
        <dbReference type="EMBL" id="KEY20162.1"/>
    </source>
</evidence>
<dbReference type="PROSITE" id="PS51257">
    <property type="entry name" value="PROKAR_LIPOPROTEIN"/>
    <property type="match status" value="1"/>
</dbReference>
<keyword evidence="4" id="KW-1185">Reference proteome</keyword>
<protein>
    <recommendedName>
        <fullName evidence="2">DUF3347 domain-containing protein</fullName>
    </recommendedName>
</protein>